<dbReference type="Gene3D" id="1.10.720.30">
    <property type="entry name" value="SAP domain"/>
    <property type="match status" value="1"/>
</dbReference>
<feature type="domain" description="SAP" evidence="2">
    <location>
        <begin position="172"/>
        <end position="206"/>
    </location>
</feature>
<keyword evidence="4" id="KW-1185">Reference proteome</keyword>
<organism evidence="3 4">
    <name type="scientific">Apilactobacillus apisilvae</name>
    <dbReference type="NCBI Taxonomy" id="2923364"/>
    <lineage>
        <taxon>Bacteria</taxon>
        <taxon>Bacillati</taxon>
        <taxon>Bacillota</taxon>
        <taxon>Bacilli</taxon>
        <taxon>Lactobacillales</taxon>
        <taxon>Lactobacillaceae</taxon>
        <taxon>Apilactobacillus</taxon>
    </lineage>
</organism>
<gene>
    <name evidence="3" type="ORF">MOO46_07810</name>
</gene>
<dbReference type="EMBL" id="CP093364">
    <property type="protein sequence ID" value="UQS85837.1"/>
    <property type="molecule type" value="Genomic_DNA"/>
</dbReference>
<name>A0ABY4PJV9_9LACO</name>
<dbReference type="Proteomes" id="UP000831859">
    <property type="component" value="Plasmid p2unnamed"/>
</dbReference>
<dbReference type="SUPFAM" id="SSF68906">
    <property type="entry name" value="SAP domain"/>
    <property type="match status" value="1"/>
</dbReference>
<geneLocation type="plasmid" evidence="3 4">
    <name>p2unnamed</name>
</geneLocation>
<evidence type="ECO:0000313" key="4">
    <source>
        <dbReference type="Proteomes" id="UP000831859"/>
    </source>
</evidence>
<dbReference type="RefSeq" id="WP_249511800.1">
    <property type="nucleotide sequence ID" value="NZ_CP093364.1"/>
</dbReference>
<evidence type="ECO:0000313" key="3">
    <source>
        <dbReference type="EMBL" id="UQS85837.1"/>
    </source>
</evidence>
<accession>A0ABY4PJV9</accession>
<dbReference type="InterPro" id="IPR003034">
    <property type="entry name" value="SAP_dom"/>
</dbReference>
<protein>
    <submittedName>
        <fullName evidence="3">SAP domain-containing protein</fullName>
    </submittedName>
</protein>
<proteinExistence type="predicted"/>
<dbReference type="InterPro" id="IPR036361">
    <property type="entry name" value="SAP_dom_sf"/>
</dbReference>
<evidence type="ECO:0000256" key="1">
    <source>
        <dbReference type="SAM" id="MobiDB-lite"/>
    </source>
</evidence>
<dbReference type="Pfam" id="PF02037">
    <property type="entry name" value="SAP"/>
    <property type="match status" value="1"/>
</dbReference>
<dbReference type="SMART" id="SM00513">
    <property type="entry name" value="SAP"/>
    <property type="match status" value="1"/>
</dbReference>
<dbReference type="PROSITE" id="PS50800">
    <property type="entry name" value="SAP"/>
    <property type="match status" value="1"/>
</dbReference>
<evidence type="ECO:0000259" key="2">
    <source>
        <dbReference type="PROSITE" id="PS50800"/>
    </source>
</evidence>
<keyword evidence="3" id="KW-0614">Plasmid</keyword>
<feature type="compositionally biased region" description="Basic and acidic residues" evidence="1">
    <location>
        <begin position="94"/>
        <end position="107"/>
    </location>
</feature>
<feature type="region of interest" description="Disordered" evidence="1">
    <location>
        <begin position="86"/>
        <end position="114"/>
    </location>
</feature>
<sequence length="421" mass="49968">MLNDIFNKRNINKLRNMYIKLKSKIQENLESKLSQKNIDQLTDKINDKVNNLSNTISNKIDDNSNNINTKKDNEWKVKLEVEDISSKPHIHTNKSHENKHNKSKTTDHSIGNSTPKNQLSYGEIVFLDWCSNHTYEYVPSYFFYDFDMDTDKALNFLIKDGFLTEASNEYKIKFLKVNELKDILRENKMKVSGKKQDLIKRIKDNLNTNDYSEKLNFISYQPTEKGQQILKDNETLVWARKKHFGSIKASDTINKDKEQVLNDVKQKIKDKITNKEMHELYYYLLDAFKIVNSNKDYEYALVIQIMASIICLSGLACPAHDLEDKAYYTFYDFSFIKPQTDKFRTLKRRNKMSDEDMINIESKVFDQLFKQINQPVLFNSKEEYLQLMQYSCYEDNDDKLNNYIKELFNKMPEKYKYKSPF</sequence>
<reference evidence="3 4" key="1">
    <citation type="journal article" date="2022" name="Int. J. Syst. Evol. Microbiol.">
        <title>Apilactobacillus apisilvae sp. nov., Nicolia spurrieriana gen. nov. sp. nov., Bombilactobacillus folatiphilus sp. nov. and Bombilactobacillus thymidiniphilus sp. nov., four new lactic acid bacterial isolates from stingless bees Tetragonula carbonaria and Austroplebeia australis.</title>
        <authorList>
            <person name="Oliphant S.A."/>
            <person name="Watson-Haigh N.S."/>
            <person name="Sumby K.M."/>
            <person name="Gardner J."/>
            <person name="Groom S."/>
            <person name="Jiranek V."/>
        </authorList>
    </citation>
    <scope>NUCLEOTIDE SEQUENCE [LARGE SCALE GENOMIC DNA]</scope>
    <source>
        <strain evidence="3 4">SG5_A10</strain>
    </source>
</reference>